<dbReference type="Proteomes" id="UP000663586">
    <property type="component" value="Chromosome"/>
</dbReference>
<evidence type="ECO:0000313" key="2">
    <source>
        <dbReference type="EMBL" id="QSG03918.1"/>
    </source>
</evidence>
<feature type="region of interest" description="Disordered" evidence="1">
    <location>
        <begin position="64"/>
        <end position="88"/>
    </location>
</feature>
<reference evidence="2" key="1">
    <citation type="submission" date="2020-11" db="EMBL/GenBank/DDBJ databases">
        <title>Carbohydrate-dependent, anaerobic sulfur respiration: A novel catabolism in halophilic archaea.</title>
        <authorList>
            <person name="Sorokin D.Y."/>
            <person name="Messina E."/>
            <person name="Smedile F."/>
            <person name="La Cono V."/>
            <person name="Hallsworth J.E."/>
            <person name="Yakimov M.M."/>
        </authorList>
    </citation>
    <scope>NUCLEOTIDE SEQUENCE</scope>
    <source>
        <strain evidence="2">AArc-S</strain>
    </source>
</reference>
<sequence>MGEMGLEGPYENVVVTGGWTESMHIRSSTGTLLFISDLRVSTSLYMRISKGIGSDGAMYRTITVSSDSSKHPETHSPRHNRTTRRPNR</sequence>
<proteinExistence type="predicted"/>
<protein>
    <submittedName>
        <fullName evidence="2">Uncharacterized protein</fullName>
    </submittedName>
</protein>
<dbReference type="EMBL" id="CP064786">
    <property type="protein sequence ID" value="QSG03918.1"/>
    <property type="molecule type" value="Genomic_DNA"/>
</dbReference>
<keyword evidence="3" id="KW-1185">Reference proteome</keyword>
<name>A0A897MV74_9EURY</name>
<gene>
    <name evidence="2" type="ORF">AArcS_2722</name>
</gene>
<evidence type="ECO:0000256" key="1">
    <source>
        <dbReference type="SAM" id="MobiDB-lite"/>
    </source>
</evidence>
<dbReference type="AlphaFoldDB" id="A0A897MV74"/>
<feature type="compositionally biased region" description="Basic residues" evidence="1">
    <location>
        <begin position="77"/>
        <end position="88"/>
    </location>
</feature>
<evidence type="ECO:0000313" key="3">
    <source>
        <dbReference type="Proteomes" id="UP000663586"/>
    </source>
</evidence>
<organism evidence="2 3">
    <name type="scientific">Natranaeroarchaeum sulfidigenes</name>
    <dbReference type="NCBI Taxonomy" id="2784880"/>
    <lineage>
        <taxon>Archaea</taxon>
        <taxon>Methanobacteriati</taxon>
        <taxon>Methanobacteriota</taxon>
        <taxon>Stenosarchaea group</taxon>
        <taxon>Halobacteria</taxon>
        <taxon>Halobacteriales</taxon>
        <taxon>Natronoarchaeaceae</taxon>
        <taxon>Natranaeroarchaeum</taxon>
    </lineage>
</organism>
<accession>A0A897MV74</accession>
<dbReference type="KEGG" id="hara:AArcS_2722"/>